<dbReference type="InParanoid" id="A0A2P5G0B1"/>
<dbReference type="OrthoDB" id="1731261at2759"/>
<keyword evidence="3" id="KW-1185">Reference proteome</keyword>
<dbReference type="SUPFAM" id="SSF53098">
    <property type="entry name" value="Ribonuclease H-like"/>
    <property type="match status" value="1"/>
</dbReference>
<evidence type="ECO:0000259" key="1">
    <source>
        <dbReference type="Pfam" id="PF13456"/>
    </source>
</evidence>
<dbReference type="InterPro" id="IPR036397">
    <property type="entry name" value="RNaseH_sf"/>
</dbReference>
<accession>A0A2P5G0B1</accession>
<dbReference type="AlphaFoldDB" id="A0A2P5G0B1"/>
<dbReference type="GO" id="GO:0004523">
    <property type="term" value="F:RNA-DNA hybrid ribonuclease activity"/>
    <property type="evidence" value="ECO:0007669"/>
    <property type="project" value="InterPro"/>
</dbReference>
<dbReference type="InterPro" id="IPR012337">
    <property type="entry name" value="RNaseH-like_sf"/>
</dbReference>
<dbReference type="Pfam" id="PF13456">
    <property type="entry name" value="RVT_3"/>
    <property type="match status" value="1"/>
</dbReference>
<name>A0A2P5G0B1_TREOI</name>
<dbReference type="EMBL" id="JXTC01000002">
    <property type="protein sequence ID" value="POO03498.1"/>
    <property type="molecule type" value="Genomic_DNA"/>
</dbReference>
<dbReference type="Proteomes" id="UP000237000">
    <property type="component" value="Unassembled WGS sequence"/>
</dbReference>
<evidence type="ECO:0000313" key="3">
    <source>
        <dbReference type="Proteomes" id="UP000237000"/>
    </source>
</evidence>
<evidence type="ECO:0000313" key="2">
    <source>
        <dbReference type="EMBL" id="POO03498.1"/>
    </source>
</evidence>
<dbReference type="InterPro" id="IPR002156">
    <property type="entry name" value="RNaseH_domain"/>
</dbReference>
<sequence>MAISIAFVRSWQRLWIESDSTYVVGLLKSRSKLVPWNHRNRWFHVLHMVCSMQICVSHIYGEENHVANALASAILEDYQWWSYALDFIKPLVFRDFMIQITIVFDN</sequence>
<organism evidence="2 3">
    <name type="scientific">Trema orientale</name>
    <name type="common">Charcoal tree</name>
    <name type="synonym">Celtis orientalis</name>
    <dbReference type="NCBI Taxonomy" id="63057"/>
    <lineage>
        <taxon>Eukaryota</taxon>
        <taxon>Viridiplantae</taxon>
        <taxon>Streptophyta</taxon>
        <taxon>Embryophyta</taxon>
        <taxon>Tracheophyta</taxon>
        <taxon>Spermatophyta</taxon>
        <taxon>Magnoliopsida</taxon>
        <taxon>eudicotyledons</taxon>
        <taxon>Gunneridae</taxon>
        <taxon>Pentapetalae</taxon>
        <taxon>rosids</taxon>
        <taxon>fabids</taxon>
        <taxon>Rosales</taxon>
        <taxon>Cannabaceae</taxon>
        <taxon>Trema</taxon>
    </lineage>
</organism>
<proteinExistence type="predicted"/>
<protein>
    <submittedName>
        <fullName evidence="2">Ribonuclease H-like domain containing protein</fullName>
    </submittedName>
</protein>
<feature type="domain" description="RNase H type-1" evidence="1">
    <location>
        <begin position="2"/>
        <end position="72"/>
    </location>
</feature>
<dbReference type="Gene3D" id="3.30.420.10">
    <property type="entry name" value="Ribonuclease H-like superfamily/Ribonuclease H"/>
    <property type="match status" value="1"/>
</dbReference>
<gene>
    <name evidence="2" type="ORF">TorRG33x02_007030</name>
</gene>
<reference evidence="3" key="1">
    <citation type="submission" date="2016-06" db="EMBL/GenBank/DDBJ databases">
        <title>Parallel loss of symbiosis genes in relatives of nitrogen-fixing non-legume Parasponia.</title>
        <authorList>
            <person name="Van Velzen R."/>
            <person name="Holmer R."/>
            <person name="Bu F."/>
            <person name="Rutten L."/>
            <person name="Van Zeijl A."/>
            <person name="Liu W."/>
            <person name="Santuari L."/>
            <person name="Cao Q."/>
            <person name="Sharma T."/>
            <person name="Shen D."/>
            <person name="Roswanjaya Y."/>
            <person name="Wardhani T."/>
            <person name="Kalhor M.S."/>
            <person name="Jansen J."/>
            <person name="Van den Hoogen J."/>
            <person name="Gungor B."/>
            <person name="Hartog M."/>
            <person name="Hontelez J."/>
            <person name="Verver J."/>
            <person name="Yang W.-C."/>
            <person name="Schijlen E."/>
            <person name="Repin R."/>
            <person name="Schilthuizen M."/>
            <person name="Schranz E."/>
            <person name="Heidstra R."/>
            <person name="Miyata K."/>
            <person name="Fedorova E."/>
            <person name="Kohlen W."/>
            <person name="Bisseling T."/>
            <person name="Smit S."/>
            <person name="Geurts R."/>
        </authorList>
    </citation>
    <scope>NUCLEOTIDE SEQUENCE [LARGE SCALE GENOMIC DNA]</scope>
    <source>
        <strain evidence="3">cv. RG33-2</strain>
    </source>
</reference>
<comment type="caution">
    <text evidence="2">The sequence shown here is derived from an EMBL/GenBank/DDBJ whole genome shotgun (WGS) entry which is preliminary data.</text>
</comment>
<dbReference type="GO" id="GO:0003676">
    <property type="term" value="F:nucleic acid binding"/>
    <property type="evidence" value="ECO:0007669"/>
    <property type="project" value="InterPro"/>
</dbReference>